<protein>
    <submittedName>
        <fullName evidence="1">Uncharacterized protein</fullName>
    </submittedName>
</protein>
<accession>A0A1X0RS02</accession>
<name>A0A1X0RS02_RHIZD</name>
<dbReference type="AlphaFoldDB" id="A0A1X0RS02"/>
<organism evidence="1 2">
    <name type="scientific">Rhizopus microsporus</name>
    <dbReference type="NCBI Taxonomy" id="58291"/>
    <lineage>
        <taxon>Eukaryota</taxon>
        <taxon>Fungi</taxon>
        <taxon>Fungi incertae sedis</taxon>
        <taxon>Mucoromycota</taxon>
        <taxon>Mucoromycotina</taxon>
        <taxon>Mucoromycetes</taxon>
        <taxon>Mucorales</taxon>
        <taxon>Mucorineae</taxon>
        <taxon>Rhizopodaceae</taxon>
        <taxon>Rhizopus</taxon>
    </lineage>
</organism>
<dbReference type="EMBL" id="KV921452">
    <property type="protein sequence ID" value="ORE14807.1"/>
    <property type="molecule type" value="Genomic_DNA"/>
</dbReference>
<gene>
    <name evidence="1" type="ORF">BCV71DRAFT_238112</name>
</gene>
<dbReference type="Proteomes" id="UP000242381">
    <property type="component" value="Unassembled WGS sequence"/>
</dbReference>
<evidence type="ECO:0000313" key="1">
    <source>
        <dbReference type="EMBL" id="ORE14807.1"/>
    </source>
</evidence>
<reference evidence="1 2" key="1">
    <citation type="journal article" date="2016" name="Proc. Natl. Acad. Sci. U.S.A.">
        <title>Lipid metabolic changes in an early divergent fungus govern the establishment of a mutualistic symbiosis with endobacteria.</title>
        <authorList>
            <person name="Lastovetsky O.A."/>
            <person name="Gaspar M.L."/>
            <person name="Mondo S.J."/>
            <person name="LaButti K.M."/>
            <person name="Sandor L."/>
            <person name="Grigoriev I.V."/>
            <person name="Henry S.A."/>
            <person name="Pawlowska T.E."/>
        </authorList>
    </citation>
    <scope>NUCLEOTIDE SEQUENCE [LARGE SCALE GENOMIC DNA]</scope>
    <source>
        <strain evidence="1 2">ATCC 11559</strain>
    </source>
</reference>
<proteinExistence type="predicted"/>
<evidence type="ECO:0000313" key="2">
    <source>
        <dbReference type="Proteomes" id="UP000242381"/>
    </source>
</evidence>
<sequence length="157" mass="18334">MQLEKYTIGWTSANVLCRYAVQIVKPLVSKNKSEKLTIGTVNCNVLITSSCIVEENTKSRSKLYRTEAYLRHSHSSEYTKGRIHQPYTIIFLMARTKPKTQQQNVHLLLCSRKYNGALFVSFIRKNKNEDYVWICNYHCDWSVYVTELLLLIDPYST</sequence>